<feature type="domain" description="Cell envelope-related transcriptional attenuator" evidence="4">
    <location>
        <begin position="158"/>
        <end position="348"/>
    </location>
</feature>
<accession>A0ABV6QXU6</accession>
<keyword evidence="6" id="KW-1185">Reference proteome</keyword>
<dbReference type="Gene3D" id="3.40.630.190">
    <property type="entry name" value="LCP protein"/>
    <property type="match status" value="1"/>
</dbReference>
<dbReference type="RefSeq" id="WP_380057569.1">
    <property type="nucleotide sequence ID" value="NZ_JBHLTC010000057.1"/>
</dbReference>
<feature type="transmembrane region" description="Helical" evidence="3">
    <location>
        <begin position="80"/>
        <end position="100"/>
    </location>
</feature>
<dbReference type="InterPro" id="IPR050922">
    <property type="entry name" value="LytR/CpsA/Psr_CW_biosynth"/>
</dbReference>
<protein>
    <submittedName>
        <fullName evidence="5">LCP family protein</fullName>
    </submittedName>
</protein>
<dbReference type="PANTHER" id="PTHR33392">
    <property type="entry name" value="POLYISOPRENYL-TEICHOIC ACID--PEPTIDOGLYCAN TEICHOIC ACID TRANSFERASE TAGU"/>
    <property type="match status" value="1"/>
</dbReference>
<evidence type="ECO:0000256" key="3">
    <source>
        <dbReference type="SAM" id="Phobius"/>
    </source>
</evidence>
<evidence type="ECO:0000313" key="6">
    <source>
        <dbReference type="Proteomes" id="UP001589890"/>
    </source>
</evidence>
<dbReference type="PANTHER" id="PTHR33392:SF6">
    <property type="entry name" value="POLYISOPRENYL-TEICHOIC ACID--PEPTIDOGLYCAN TEICHOIC ACID TRANSFERASE TAGU"/>
    <property type="match status" value="1"/>
</dbReference>
<reference evidence="5 6" key="1">
    <citation type="submission" date="2024-09" db="EMBL/GenBank/DDBJ databases">
        <authorList>
            <person name="Sun Q."/>
            <person name="Mori K."/>
        </authorList>
    </citation>
    <scope>NUCLEOTIDE SEQUENCE [LARGE SCALE GENOMIC DNA]</scope>
    <source>
        <strain evidence="5 6">CGMCC 1.15906</strain>
    </source>
</reference>
<evidence type="ECO:0000256" key="2">
    <source>
        <dbReference type="SAM" id="MobiDB-lite"/>
    </source>
</evidence>
<feature type="region of interest" description="Disordered" evidence="2">
    <location>
        <begin position="422"/>
        <end position="463"/>
    </location>
</feature>
<feature type="transmembrane region" description="Helical" evidence="3">
    <location>
        <begin position="7"/>
        <end position="28"/>
    </location>
</feature>
<evidence type="ECO:0000313" key="5">
    <source>
        <dbReference type="EMBL" id="MFC0629454.1"/>
    </source>
</evidence>
<sequence length="477" mass="51326">MGGRAKLGAFIMTLTGAVVVLLAVVGLTRRDEVLGLLVDPSQLLIITGAIVVVTLAWITTIIASHRLLRPAAASNGGRALGSAFVGLLCFAIAAPMALAAQNVLVQRDLVGSVFQAEGESKSATRPKVENKKDPWAHTPRLNILLLGADDGAGREGTRTDTVMVASIDTKTGDTALISLSRNWMRMPFPEDSPLHKKYPDGYWDPNGPAEQPEYYLDAMYRNIPAEHKSILGESDNEGADVLKVSVGAALGLDIDYYMQVNLEGFESIINALGGIKVNINYKVPVGGDTGRTSSPDDDTLPRYYLTPGANKKLLGKEALWFARGRYGLTDISRQERQRCTIKAIVDSAQPATLVTKYQQIASASKKLLRTDIPQEILSAFVELGLKVKGAKVTNVDLDKSKNFPNGRNPDYEAIAELVAKATKPKVKPVSSTTKPPSTTTTGKATTKPTSKPTTKPGNEQDLADVCAYHPISEDEDE</sequence>
<feature type="compositionally biased region" description="Low complexity" evidence="2">
    <location>
        <begin position="427"/>
        <end position="457"/>
    </location>
</feature>
<dbReference type="Pfam" id="PF03816">
    <property type="entry name" value="LytR_cpsA_psr"/>
    <property type="match status" value="1"/>
</dbReference>
<dbReference type="InterPro" id="IPR004474">
    <property type="entry name" value="LytR_CpsA_psr"/>
</dbReference>
<keyword evidence="3" id="KW-1133">Transmembrane helix</keyword>
<keyword evidence="3" id="KW-0812">Transmembrane</keyword>
<gene>
    <name evidence="5" type="ORF">ACFFGN_35645</name>
</gene>
<name>A0ABV6QXU6_9ACTN</name>
<feature type="transmembrane region" description="Helical" evidence="3">
    <location>
        <begin position="43"/>
        <end position="68"/>
    </location>
</feature>
<keyword evidence="3" id="KW-0472">Membrane</keyword>
<dbReference type="Proteomes" id="UP001589890">
    <property type="component" value="Unassembled WGS sequence"/>
</dbReference>
<comment type="similarity">
    <text evidence="1">Belongs to the LytR/CpsA/Psr (LCP) family.</text>
</comment>
<evidence type="ECO:0000259" key="4">
    <source>
        <dbReference type="Pfam" id="PF03816"/>
    </source>
</evidence>
<dbReference type="NCBIfam" id="TIGR00350">
    <property type="entry name" value="lytR_cpsA_psr"/>
    <property type="match status" value="1"/>
</dbReference>
<comment type="caution">
    <text evidence="5">The sequence shown here is derived from an EMBL/GenBank/DDBJ whole genome shotgun (WGS) entry which is preliminary data.</text>
</comment>
<organism evidence="5 6">
    <name type="scientific">Kribbella deserti</name>
    <dbReference type="NCBI Taxonomy" id="1926257"/>
    <lineage>
        <taxon>Bacteria</taxon>
        <taxon>Bacillati</taxon>
        <taxon>Actinomycetota</taxon>
        <taxon>Actinomycetes</taxon>
        <taxon>Propionibacteriales</taxon>
        <taxon>Kribbellaceae</taxon>
        <taxon>Kribbella</taxon>
    </lineage>
</organism>
<evidence type="ECO:0000256" key="1">
    <source>
        <dbReference type="ARBA" id="ARBA00006068"/>
    </source>
</evidence>
<proteinExistence type="inferred from homology"/>
<dbReference type="EMBL" id="JBHLTC010000057">
    <property type="protein sequence ID" value="MFC0629454.1"/>
    <property type="molecule type" value="Genomic_DNA"/>
</dbReference>